<evidence type="ECO:0000313" key="12">
    <source>
        <dbReference type="EMBL" id="KAA8902577.1"/>
    </source>
</evidence>
<evidence type="ECO:0000256" key="5">
    <source>
        <dbReference type="ARBA" id="ARBA00022490"/>
    </source>
</evidence>
<dbReference type="EMBL" id="VXIS01000130">
    <property type="protein sequence ID" value="KAA8902577.1"/>
    <property type="molecule type" value="Genomic_DNA"/>
</dbReference>
<dbReference type="SMART" id="SM00028">
    <property type="entry name" value="TPR"/>
    <property type="match status" value="1"/>
</dbReference>
<dbReference type="GO" id="GO:0006891">
    <property type="term" value="P:intra-Golgi vesicle-mediated transport"/>
    <property type="evidence" value="ECO:0007669"/>
    <property type="project" value="TreeGrafter"/>
</dbReference>
<dbReference type="PANTHER" id="PTHR10805">
    <property type="entry name" value="COATOMER SUBUNIT EPSILON"/>
    <property type="match status" value="1"/>
</dbReference>
<evidence type="ECO:0000256" key="3">
    <source>
        <dbReference type="ARBA" id="ARBA00008827"/>
    </source>
</evidence>
<reference evidence="12 13" key="1">
    <citation type="submission" date="2019-09" db="EMBL/GenBank/DDBJ databases">
        <title>Draft genome of the ectomycorrhizal ascomycete Sphaerosporella brunnea.</title>
        <authorList>
            <consortium name="DOE Joint Genome Institute"/>
            <person name="Benucci G.M."/>
            <person name="Marozzi G."/>
            <person name="Antonielli L."/>
            <person name="Sanchez S."/>
            <person name="Marco P."/>
            <person name="Wang X."/>
            <person name="Falini L.B."/>
            <person name="Barry K."/>
            <person name="Haridas S."/>
            <person name="Lipzen A."/>
            <person name="Labutti K."/>
            <person name="Grigoriev I.V."/>
            <person name="Murat C."/>
            <person name="Martin F."/>
            <person name="Albertini E."/>
            <person name="Donnini D."/>
            <person name="Bonito G."/>
        </authorList>
    </citation>
    <scope>NUCLEOTIDE SEQUENCE [LARGE SCALE GENOMIC DNA]</scope>
    <source>
        <strain evidence="12 13">Sb_GMNB300</strain>
    </source>
</reference>
<evidence type="ECO:0000256" key="2">
    <source>
        <dbReference type="ARBA" id="ARBA00004347"/>
    </source>
</evidence>
<keyword evidence="9 11" id="KW-0472">Membrane</keyword>
<dbReference type="InterPro" id="IPR019734">
    <property type="entry name" value="TPR_rpt"/>
</dbReference>
<dbReference type="GO" id="GO:0005198">
    <property type="term" value="F:structural molecule activity"/>
    <property type="evidence" value="ECO:0007669"/>
    <property type="project" value="UniProtKB-UniRule"/>
</dbReference>
<evidence type="ECO:0000256" key="7">
    <source>
        <dbReference type="ARBA" id="ARBA00022927"/>
    </source>
</evidence>
<keyword evidence="8 11" id="KW-0333">Golgi apparatus</keyword>
<keyword evidence="10 11" id="KW-0968">Cytoplasmic vesicle</keyword>
<dbReference type="Pfam" id="PF04733">
    <property type="entry name" value="Coatomer_E"/>
    <property type="match status" value="1"/>
</dbReference>
<dbReference type="PIRSF" id="PIRSF016478">
    <property type="entry name" value="Coatomer_esu"/>
    <property type="match status" value="1"/>
</dbReference>
<comment type="caution">
    <text evidence="12">The sequence shown here is derived from an EMBL/GenBank/DDBJ whole genome shotgun (WGS) entry which is preliminary data.</text>
</comment>
<accession>A0A5J5ET67</accession>
<dbReference type="GO" id="GO:0006888">
    <property type="term" value="P:endoplasmic reticulum to Golgi vesicle-mediated transport"/>
    <property type="evidence" value="ECO:0007669"/>
    <property type="project" value="TreeGrafter"/>
</dbReference>
<gene>
    <name evidence="12" type="ORF">FN846DRAFT_899421</name>
</gene>
<dbReference type="Gene3D" id="1.25.40.10">
    <property type="entry name" value="Tetratricopeptide repeat domain"/>
    <property type="match status" value="1"/>
</dbReference>
<organism evidence="12 13">
    <name type="scientific">Sphaerosporella brunnea</name>
    <dbReference type="NCBI Taxonomy" id="1250544"/>
    <lineage>
        <taxon>Eukaryota</taxon>
        <taxon>Fungi</taxon>
        <taxon>Dikarya</taxon>
        <taxon>Ascomycota</taxon>
        <taxon>Pezizomycotina</taxon>
        <taxon>Pezizomycetes</taxon>
        <taxon>Pezizales</taxon>
        <taxon>Pyronemataceae</taxon>
        <taxon>Sphaerosporella</taxon>
    </lineage>
</organism>
<dbReference type="AlphaFoldDB" id="A0A5J5ET67"/>
<keyword evidence="5 11" id="KW-0963">Cytoplasm</keyword>
<evidence type="ECO:0000256" key="4">
    <source>
        <dbReference type="ARBA" id="ARBA00022448"/>
    </source>
</evidence>
<dbReference type="GO" id="GO:0015031">
    <property type="term" value="P:protein transport"/>
    <property type="evidence" value="ECO:0007669"/>
    <property type="project" value="UniProtKB-UniRule"/>
</dbReference>
<evidence type="ECO:0000256" key="6">
    <source>
        <dbReference type="ARBA" id="ARBA00022892"/>
    </source>
</evidence>
<name>A0A5J5ET67_9PEZI</name>
<keyword evidence="6 11" id="KW-0931">ER-Golgi transport</keyword>
<dbReference type="InterPro" id="IPR011990">
    <property type="entry name" value="TPR-like_helical_dom_sf"/>
</dbReference>
<keyword evidence="13" id="KW-1185">Reference proteome</keyword>
<proteinExistence type="inferred from homology"/>
<sequence>MDPFSSEGELLNLHNSFHQGQYTSVISESTAGLSPTNQTAAKVYILRARIQTGEAAAVIQELSDATEPDLKAVKAFAEYTLNANAAEMEQLVAAEAENATVQVLGATVLHLEGRSEEALALLGKHQGNLEALALIVQLRLSQNRTDLALKEVQSAKKWAQDSLLVNLAESWVGLRIGGDKYQQSYYVYEELAQAPISSSAQTLVGQAVAELHLGRLEEAEVALQQALEKNPTHAEALANSIVLATLAGKDSGDYLKTLEGVAPNHIFLEDLKSKSDMFDKAAAKYSPKVGA</sequence>
<dbReference type="InterPro" id="IPR006822">
    <property type="entry name" value="Coatomer_esu"/>
</dbReference>
<dbReference type="Proteomes" id="UP000326924">
    <property type="component" value="Unassembled WGS sequence"/>
</dbReference>
<dbReference type="GO" id="GO:0030126">
    <property type="term" value="C:COPI vesicle coat"/>
    <property type="evidence" value="ECO:0007669"/>
    <property type="project" value="TreeGrafter"/>
</dbReference>
<keyword evidence="7 11" id="KW-0653">Protein transport</keyword>
<dbReference type="GO" id="GO:0000139">
    <property type="term" value="C:Golgi membrane"/>
    <property type="evidence" value="ECO:0007669"/>
    <property type="project" value="UniProtKB-SubCell"/>
</dbReference>
<comment type="function">
    <text evidence="11">The coatomer is a cytosolic protein complex that binds to dilysine motifs and reversibly associates with Golgi non-clathrin-coated vesicles, which further mediate biosynthetic protein transport from the ER, via the Golgi up to the trans Golgi network. The coatomer complex is required for budding from Golgi membranes, and is essential for the retrograde Golgi-to-ER transport of dilysine-tagged proteins.</text>
</comment>
<dbReference type="PANTHER" id="PTHR10805:SF0">
    <property type="entry name" value="COATOMER SUBUNIT EPSILON"/>
    <property type="match status" value="1"/>
</dbReference>
<evidence type="ECO:0000313" key="13">
    <source>
        <dbReference type="Proteomes" id="UP000326924"/>
    </source>
</evidence>
<evidence type="ECO:0000256" key="1">
    <source>
        <dbReference type="ARBA" id="ARBA00004255"/>
    </source>
</evidence>
<dbReference type="SUPFAM" id="SSF48452">
    <property type="entry name" value="TPR-like"/>
    <property type="match status" value="1"/>
</dbReference>
<dbReference type="GO" id="GO:0006890">
    <property type="term" value="P:retrograde vesicle-mediated transport, Golgi to endoplasmic reticulum"/>
    <property type="evidence" value="ECO:0007669"/>
    <property type="project" value="UniProtKB-UniRule"/>
</dbReference>
<evidence type="ECO:0000256" key="8">
    <source>
        <dbReference type="ARBA" id="ARBA00023034"/>
    </source>
</evidence>
<evidence type="ECO:0000256" key="9">
    <source>
        <dbReference type="ARBA" id="ARBA00023136"/>
    </source>
</evidence>
<comment type="subcellular location">
    <subcellularLocation>
        <location evidence="2">Cytoplasmic vesicle</location>
        <location evidence="2">COPI-coated vesicle membrane</location>
        <topology evidence="2">Peripheral membrane protein</topology>
        <orientation evidence="2">Cytoplasmic side</orientation>
    </subcellularLocation>
    <subcellularLocation>
        <location evidence="1">Golgi apparatus membrane</location>
        <topology evidence="1">Peripheral membrane protein</topology>
        <orientation evidence="1">Cytoplasmic side</orientation>
    </subcellularLocation>
</comment>
<dbReference type="InParanoid" id="A0A5J5ET67"/>
<keyword evidence="4 11" id="KW-0813">Transport</keyword>
<comment type="similarity">
    <text evidence="3 11">Belongs to the COPE family.</text>
</comment>
<dbReference type="OrthoDB" id="310217at2759"/>
<dbReference type="FunCoup" id="A0A5J5ET67">
    <property type="interactions" value="206"/>
</dbReference>
<evidence type="ECO:0000256" key="11">
    <source>
        <dbReference type="PIRNR" id="PIRNR016478"/>
    </source>
</evidence>
<evidence type="ECO:0000256" key="10">
    <source>
        <dbReference type="ARBA" id="ARBA00023329"/>
    </source>
</evidence>
<protein>
    <recommendedName>
        <fullName evidence="11">Coatomer subunit epsilon</fullName>
    </recommendedName>
</protein>